<reference evidence="3 4" key="1">
    <citation type="journal article" date="2015" name="Genome Announc.">
        <title>Expanding the biotechnology potential of lactobacilli through comparative genomics of 213 strains and associated genera.</title>
        <authorList>
            <person name="Sun Z."/>
            <person name="Harris H.M."/>
            <person name="McCann A."/>
            <person name="Guo C."/>
            <person name="Argimon S."/>
            <person name="Zhang W."/>
            <person name="Yang X."/>
            <person name="Jeffery I.B."/>
            <person name="Cooney J.C."/>
            <person name="Kagawa T.F."/>
            <person name="Liu W."/>
            <person name="Song Y."/>
            <person name="Salvetti E."/>
            <person name="Wrobel A."/>
            <person name="Rasinkangas P."/>
            <person name="Parkhill J."/>
            <person name="Rea M.C."/>
            <person name="O'Sullivan O."/>
            <person name="Ritari J."/>
            <person name="Douillard F.P."/>
            <person name="Paul Ross R."/>
            <person name="Yang R."/>
            <person name="Briner A.E."/>
            <person name="Felis G.E."/>
            <person name="de Vos W.M."/>
            <person name="Barrangou R."/>
            <person name="Klaenhammer T.R."/>
            <person name="Caufield P.W."/>
            <person name="Cui Y."/>
            <person name="Zhang H."/>
            <person name="O'Toole P.W."/>
        </authorList>
    </citation>
    <scope>NUCLEOTIDE SEQUENCE [LARGE SCALE GENOMIC DNA]</scope>
    <source>
        <strain evidence="1 4">ATCC BAA-66</strain>
        <strain evidence="2 3">DSM 13344</strain>
    </source>
</reference>
<evidence type="ECO:0000313" key="2">
    <source>
        <dbReference type="EMBL" id="KRN33922.1"/>
    </source>
</evidence>
<dbReference type="EMBL" id="JQAT01000001">
    <property type="protein sequence ID" value="KRN29548.1"/>
    <property type="molecule type" value="Genomic_DNA"/>
</dbReference>
<dbReference type="EMBL" id="JQAZ01000001">
    <property type="protein sequence ID" value="KRN33922.1"/>
    <property type="molecule type" value="Genomic_DNA"/>
</dbReference>
<evidence type="ECO:0000313" key="3">
    <source>
        <dbReference type="Proteomes" id="UP000051645"/>
    </source>
</evidence>
<evidence type="ECO:0000313" key="1">
    <source>
        <dbReference type="EMBL" id="KRN29548.1"/>
    </source>
</evidence>
<evidence type="ECO:0000313" key="4">
    <source>
        <dbReference type="Proteomes" id="UP000051751"/>
    </source>
</evidence>
<name>A0A0R2FZJ2_9LACO</name>
<gene>
    <name evidence="1" type="ORF">IV38_GL000433</name>
    <name evidence="2" type="ORF">IV40_GL000235</name>
</gene>
<dbReference type="Proteomes" id="UP000051645">
    <property type="component" value="Unassembled WGS sequence"/>
</dbReference>
<dbReference type="Proteomes" id="UP000051751">
    <property type="component" value="Unassembled WGS sequence"/>
</dbReference>
<accession>A0A0R2FZJ2</accession>
<dbReference type="AlphaFoldDB" id="A0A0R2FZJ2"/>
<keyword evidence="3" id="KW-1185">Reference proteome</keyword>
<proteinExistence type="predicted"/>
<comment type="caution">
    <text evidence="2">The sequence shown here is derived from an EMBL/GenBank/DDBJ whole genome shotgun (WGS) entry which is preliminary data.</text>
</comment>
<protein>
    <submittedName>
        <fullName evidence="2">Uncharacterized protein</fullName>
    </submittedName>
</protein>
<organism evidence="2 3">
    <name type="scientific">Lactobacillus selangorensis</name>
    <dbReference type="NCBI Taxonomy" id="81857"/>
    <lineage>
        <taxon>Bacteria</taxon>
        <taxon>Bacillati</taxon>
        <taxon>Bacillota</taxon>
        <taxon>Bacilli</taxon>
        <taxon>Lactobacillales</taxon>
        <taxon>Lactobacillaceae</taxon>
        <taxon>Lactobacillus</taxon>
    </lineage>
</organism>
<sequence>MARSNQYSQKQLASFYNQISEAVIAPLKDLHYGVSQDHLKTTLTTQQKKLSAIGLKLANNTAQQQATQDLGNYTKTAQSVLTAMKNNDQNSFTAAMKSFNNETNSIAKRDFSNQIPQSFRDYITLEKQDQSISSVATSSSQK</sequence>
<dbReference type="PATRIC" id="fig|81857.3.peg.437"/>